<name>A0A347WKC8_9LACT</name>
<feature type="region of interest" description="Disordered" evidence="1">
    <location>
        <begin position="166"/>
        <end position="189"/>
    </location>
</feature>
<dbReference type="RefSeq" id="WP_118990437.1">
    <property type="nucleotide sequence ID" value="NZ_CP023434.1"/>
</dbReference>
<dbReference type="Proteomes" id="UP000263232">
    <property type="component" value="Chromosome"/>
</dbReference>
<evidence type="ECO:0000256" key="1">
    <source>
        <dbReference type="SAM" id="MobiDB-lite"/>
    </source>
</evidence>
<feature type="compositionally biased region" description="Basic and acidic residues" evidence="1">
    <location>
        <begin position="172"/>
        <end position="189"/>
    </location>
</feature>
<evidence type="ECO:0000313" key="4">
    <source>
        <dbReference type="Proteomes" id="UP000263232"/>
    </source>
</evidence>
<dbReference type="EMBL" id="CP023434">
    <property type="protein sequence ID" value="AXY25535.1"/>
    <property type="molecule type" value="Genomic_DNA"/>
</dbReference>
<dbReference type="AlphaFoldDB" id="A0A347WKC8"/>
<dbReference type="InterPro" id="IPR010724">
    <property type="entry name" value="RepA_N"/>
</dbReference>
<evidence type="ECO:0000259" key="2">
    <source>
        <dbReference type="Pfam" id="PF06970"/>
    </source>
</evidence>
<feature type="domain" description="Replication initiator A N-terminal" evidence="2">
    <location>
        <begin position="20"/>
        <end position="96"/>
    </location>
</feature>
<dbReference type="OrthoDB" id="1695311at2"/>
<sequence length="403" mass="47232">MKEEEREFNKISLNSYAGQQYYQLPKLLVHGEKYKNTLKSDDILAYTLLYDRLRLSQKNNWVDGDGYCYLIYTNDQLMKALNIGSKATLNKIKKRLKQVQLLEESKTGRANRIYLAYPEAASEEDANYIIELTNLPEDLSKWREEEKEKVSSKMIGNCNAIKQKNEDEVEVENDKIEEKTSPENRRSTETVRHLNNVDLEAFPEVIHRNKKQMKYRNCTSEVHNLYTSNNNLVIDNSIDQSLDQDVPQNSSEKNINIFDKILDENSPEMIQQYLRDLKDQFHPQIIFALSFLSDYENIYELANTIQRAYTDLVKGKFSVAKDLDNESKNKILELLVSRIDLVVDDDSAWAIHDCLLRSARYIYGNKMKRPIQNHEAYYYHNLQKAMVDCVVKEANDHVYHKKT</sequence>
<keyword evidence="4" id="KW-1185">Reference proteome</keyword>
<proteinExistence type="predicted"/>
<reference evidence="3 4" key="1">
    <citation type="submission" date="2017-09" db="EMBL/GenBank/DDBJ databases">
        <title>Complete genome sequence of Oxytococcus suis strain ZY16052.</title>
        <authorList>
            <person name="Li F."/>
        </authorList>
    </citation>
    <scope>NUCLEOTIDE SEQUENCE [LARGE SCALE GENOMIC DNA]</scope>
    <source>
        <strain evidence="3 4">ZY16052</strain>
    </source>
</reference>
<dbReference type="KEGG" id="abae:CL176_05750"/>
<organism evidence="3 4">
    <name type="scientific">Suicoccus acidiformans</name>
    <dbReference type="NCBI Taxonomy" id="2036206"/>
    <lineage>
        <taxon>Bacteria</taxon>
        <taxon>Bacillati</taxon>
        <taxon>Bacillota</taxon>
        <taxon>Bacilli</taxon>
        <taxon>Lactobacillales</taxon>
        <taxon>Aerococcaceae</taxon>
        <taxon>Suicoccus</taxon>
    </lineage>
</organism>
<dbReference type="Pfam" id="PF06970">
    <property type="entry name" value="RepA_N"/>
    <property type="match status" value="1"/>
</dbReference>
<evidence type="ECO:0000313" key="3">
    <source>
        <dbReference type="EMBL" id="AXY25535.1"/>
    </source>
</evidence>
<protein>
    <recommendedName>
        <fullName evidence="2">Replication initiator A N-terminal domain-containing protein</fullName>
    </recommendedName>
</protein>
<gene>
    <name evidence="3" type="ORF">CL176_05750</name>
</gene>
<accession>A0A347WKC8</accession>